<feature type="region of interest" description="Disordered" evidence="1">
    <location>
        <begin position="1"/>
        <end position="20"/>
    </location>
</feature>
<gene>
    <name evidence="2" type="ORF">HD596_008813</name>
</gene>
<sequence length="101" mass="10489">MITTKASAAASRGGQLGQSAGCFGCRCATESRHRQGERKPGKVYEVDDEVAAPGGMVGEPVRNSGTEPVLPDACDDHRDPQLLGPAVMGSFQHEALSCSST</sequence>
<reference evidence="2 3" key="1">
    <citation type="submission" date="2020-08" db="EMBL/GenBank/DDBJ databases">
        <title>Sequencing the genomes of 1000 actinobacteria strains.</title>
        <authorList>
            <person name="Klenk H.-P."/>
        </authorList>
    </citation>
    <scope>NUCLEOTIDE SEQUENCE [LARGE SCALE GENOMIC DNA]</scope>
    <source>
        <strain evidence="2 3">DSM 45507</strain>
    </source>
</reference>
<proteinExistence type="predicted"/>
<evidence type="ECO:0000313" key="3">
    <source>
        <dbReference type="Proteomes" id="UP000579153"/>
    </source>
</evidence>
<accession>A0A7W9GDZ6</accession>
<protein>
    <submittedName>
        <fullName evidence="2">Uncharacterized protein</fullName>
    </submittedName>
</protein>
<organism evidence="2 3">
    <name type="scientific">Nonomuraea jabiensis</name>
    <dbReference type="NCBI Taxonomy" id="882448"/>
    <lineage>
        <taxon>Bacteria</taxon>
        <taxon>Bacillati</taxon>
        <taxon>Actinomycetota</taxon>
        <taxon>Actinomycetes</taxon>
        <taxon>Streptosporangiales</taxon>
        <taxon>Streptosporangiaceae</taxon>
        <taxon>Nonomuraea</taxon>
    </lineage>
</organism>
<evidence type="ECO:0000313" key="2">
    <source>
        <dbReference type="EMBL" id="MBB5782057.1"/>
    </source>
</evidence>
<dbReference type="AlphaFoldDB" id="A0A7W9GDZ6"/>
<comment type="caution">
    <text evidence="2">The sequence shown here is derived from an EMBL/GenBank/DDBJ whole genome shotgun (WGS) entry which is preliminary data.</text>
</comment>
<dbReference type="Proteomes" id="UP000579153">
    <property type="component" value="Unassembled WGS sequence"/>
</dbReference>
<dbReference type="EMBL" id="JACHMB010000001">
    <property type="protein sequence ID" value="MBB5782057.1"/>
    <property type="molecule type" value="Genomic_DNA"/>
</dbReference>
<name>A0A7W9GDZ6_9ACTN</name>
<keyword evidence="3" id="KW-1185">Reference proteome</keyword>
<evidence type="ECO:0000256" key="1">
    <source>
        <dbReference type="SAM" id="MobiDB-lite"/>
    </source>
</evidence>